<evidence type="ECO:0000256" key="1">
    <source>
        <dbReference type="SAM" id="MobiDB-lite"/>
    </source>
</evidence>
<keyword evidence="2" id="KW-1133">Transmembrane helix</keyword>
<feature type="compositionally biased region" description="Low complexity" evidence="1">
    <location>
        <begin position="788"/>
        <end position="800"/>
    </location>
</feature>
<reference evidence="4" key="1">
    <citation type="submission" date="2025-08" db="UniProtKB">
        <authorList>
            <consortium name="RefSeq"/>
        </authorList>
    </citation>
    <scope>IDENTIFICATION</scope>
</reference>
<sequence length="1303" mass="149620">MLQSYYNRNINQQEIRDGFLINIGFSSHLMLGYLYNFFVLCWTMVGRKPLVKQEEIIALIQNNIHHFKTNHFPPWRSEVWREMEKDLGYRWKRHSVYTHVTENKNGNLSIARQKCGILTSPPRKTDEKPEEISIIHDASDDVVPDDFLVQEEDFPDQDDFHLFLTSSEWEMIRPYSMLGSVATRLKARVWANVITNAFYLRYKMPCAFIAKWSYVKIESDGSLLVKFRGECKSKACGNVILGTADKLLEDGALNFAIRTCDTRGKLHEEVKRPFNGLERVQVGERLKERKPDGFRRQLIRENMQFGEDEPPIIRSGAVYRQTKMEALKKTYGIKKDDRRDQATIVRDMSGDTKYSQIIIDVGANPFHVIFCSPEQVLVYKEYCRVVSLPRTATDASGKFVRKLEKCPGAMTGHLFFYTVTINFENKTIPVYQMLTERQDADWIIYWLRTWLRKFKVRPPKESTSDEERALVLGQCQAFNGMTIKKYVDEVFLWAKVETRRRTLPFPATTVIRLDVAHFVAAAAKWSCLNDSYKFRTKRFYVRVITLMIDCQSVDEFRHIFLLTCIVALIPVNDYIVRTPEFEMTAQEARKQLEDHIAIRGPIIDKLESFIGNNESEIPYNFDPLPEESCSGRKSTVTHQWIKDLISSVKPENPEKIPGDLENPFYLPPFIDDLERVGKEFPLWTGAAIPNGEKHASSAYQEGYFNAVRNGVFQNMTLPCVCHVFLKKLLDDILSGNIYMSKELKKFVHNAPGPTNLPAHPDSSEGEKGEPKESPGKSQKKEMREMDASSVSGNLSDDLLNNNQEVSCKDKNLVNIQKDELQENTDNRVEDNIAKINHNWDDPREMDSDFLTQMQWRGIVNDEEKFFCQDVSIGAQGLPEESPDKCPNTAEVSSHVLDLQRDNLKDYLLTEEILNNFVEINNNASSVLEENPSWIHSKWDKNSCSQIFSSTPLLDHSYANSSQIEIPVSPKSPEVSKPQILTTKSEERCTDVQSEKKLDKISKSKERQGYFAPYPEIRILNERGGSKQKEFFLPNGLICPYVKYNGMRVHVEESCGFDSIVHILQSAAMDDTAYKLRMKSSKNELLQFIVEFMQSGPTTLILHRRCALLAQFYPVKVQKNATSITPVRLNVKDAICSIWSKFDLERNGTRTSQCLNQNCSIQKSSTVDFLPVDPIMIAEQGFEALARAIILQRSRKCTQSHCGGTVGESTVLNNTLLIELDVRLDYKQKHGLECHLSNIPAELYLGKIYRLIGVIHYRKTDDHFIAYCRRMTGHWMECNDLNFASTPLKNDNITILPICAIYVA</sequence>
<keyword evidence="2" id="KW-0812">Transmembrane</keyword>
<dbReference type="GeneID" id="105273072"/>
<evidence type="ECO:0008006" key="5">
    <source>
        <dbReference type="Google" id="ProtNLM"/>
    </source>
</evidence>
<evidence type="ECO:0000256" key="2">
    <source>
        <dbReference type="SAM" id="Phobius"/>
    </source>
</evidence>
<name>A0A9R1TQ71_9HYME</name>
<protein>
    <recommendedName>
        <fullName evidence="5">USP domain-containing protein</fullName>
    </recommendedName>
</protein>
<proteinExistence type="predicted"/>
<feature type="transmembrane region" description="Helical" evidence="2">
    <location>
        <begin position="20"/>
        <end position="45"/>
    </location>
</feature>
<dbReference type="OrthoDB" id="7600614at2759"/>
<evidence type="ECO:0000313" key="4">
    <source>
        <dbReference type="RefSeq" id="XP_011313610.1"/>
    </source>
</evidence>
<evidence type="ECO:0000313" key="3">
    <source>
        <dbReference type="Proteomes" id="UP000694866"/>
    </source>
</evidence>
<gene>
    <name evidence="4" type="primary">LOC105273072</name>
</gene>
<dbReference type="RefSeq" id="XP_011313610.1">
    <property type="nucleotide sequence ID" value="XM_011315308.1"/>
</dbReference>
<feature type="region of interest" description="Disordered" evidence="1">
    <location>
        <begin position="749"/>
        <end position="800"/>
    </location>
</feature>
<dbReference type="KEGG" id="fas:105273072"/>
<keyword evidence="2" id="KW-0472">Membrane</keyword>
<organism evidence="3 4">
    <name type="scientific">Fopius arisanus</name>
    <dbReference type="NCBI Taxonomy" id="64838"/>
    <lineage>
        <taxon>Eukaryota</taxon>
        <taxon>Metazoa</taxon>
        <taxon>Ecdysozoa</taxon>
        <taxon>Arthropoda</taxon>
        <taxon>Hexapoda</taxon>
        <taxon>Insecta</taxon>
        <taxon>Pterygota</taxon>
        <taxon>Neoptera</taxon>
        <taxon>Endopterygota</taxon>
        <taxon>Hymenoptera</taxon>
        <taxon>Apocrita</taxon>
        <taxon>Ichneumonoidea</taxon>
        <taxon>Braconidae</taxon>
        <taxon>Opiinae</taxon>
        <taxon>Fopius</taxon>
    </lineage>
</organism>
<feature type="compositionally biased region" description="Basic and acidic residues" evidence="1">
    <location>
        <begin position="761"/>
        <end position="786"/>
    </location>
</feature>
<keyword evidence="3" id="KW-1185">Reference proteome</keyword>
<dbReference type="Proteomes" id="UP000694866">
    <property type="component" value="Unplaced"/>
</dbReference>
<accession>A0A9R1TQ71</accession>